<evidence type="ECO:0000313" key="2">
    <source>
        <dbReference type="Proteomes" id="UP001432322"/>
    </source>
</evidence>
<protein>
    <submittedName>
        <fullName evidence="1">Uncharacterized protein</fullName>
    </submittedName>
</protein>
<proteinExistence type="predicted"/>
<keyword evidence="2" id="KW-1185">Reference proteome</keyword>
<accession>A0AAV5VS46</accession>
<feature type="non-terminal residue" evidence="1">
    <location>
        <position position="1"/>
    </location>
</feature>
<dbReference type="AlphaFoldDB" id="A0AAV5VS46"/>
<gene>
    <name evidence="1" type="ORF">PFISCL1PPCAC_12470</name>
</gene>
<evidence type="ECO:0000313" key="1">
    <source>
        <dbReference type="EMBL" id="GMT21173.1"/>
    </source>
</evidence>
<dbReference type="EMBL" id="BTSY01000003">
    <property type="protein sequence ID" value="GMT21173.1"/>
    <property type="molecule type" value="Genomic_DNA"/>
</dbReference>
<feature type="non-terminal residue" evidence="1">
    <location>
        <position position="110"/>
    </location>
</feature>
<sequence length="110" mass="12886">ITHRNNAFAQTVSGTMIKGSLESDGFHWETIQTTGPYPSDDFLPISAFNINYGDRTTLAVLCWNHAIEDDTDNLKQDWYLHELNLETMVWSRKLTKMDQHWRPSEETFFF</sequence>
<comment type="caution">
    <text evidence="1">The sequence shown here is derived from an EMBL/GenBank/DDBJ whole genome shotgun (WGS) entry which is preliminary data.</text>
</comment>
<reference evidence="1" key="1">
    <citation type="submission" date="2023-10" db="EMBL/GenBank/DDBJ databases">
        <title>Genome assembly of Pristionchus species.</title>
        <authorList>
            <person name="Yoshida K."/>
            <person name="Sommer R.J."/>
        </authorList>
    </citation>
    <scope>NUCLEOTIDE SEQUENCE</scope>
    <source>
        <strain evidence="1">RS5133</strain>
    </source>
</reference>
<dbReference type="Proteomes" id="UP001432322">
    <property type="component" value="Unassembled WGS sequence"/>
</dbReference>
<name>A0AAV5VS46_9BILA</name>
<organism evidence="1 2">
    <name type="scientific">Pristionchus fissidentatus</name>
    <dbReference type="NCBI Taxonomy" id="1538716"/>
    <lineage>
        <taxon>Eukaryota</taxon>
        <taxon>Metazoa</taxon>
        <taxon>Ecdysozoa</taxon>
        <taxon>Nematoda</taxon>
        <taxon>Chromadorea</taxon>
        <taxon>Rhabditida</taxon>
        <taxon>Rhabditina</taxon>
        <taxon>Diplogasteromorpha</taxon>
        <taxon>Diplogasteroidea</taxon>
        <taxon>Neodiplogasteridae</taxon>
        <taxon>Pristionchus</taxon>
    </lineage>
</organism>